<evidence type="ECO:0000256" key="2">
    <source>
        <dbReference type="SAM" id="MobiDB-lite"/>
    </source>
</evidence>
<keyword evidence="6" id="KW-1185">Reference proteome</keyword>
<evidence type="ECO:0000313" key="6">
    <source>
        <dbReference type="Proteomes" id="UP001412067"/>
    </source>
</evidence>
<evidence type="ECO:0000259" key="4">
    <source>
        <dbReference type="PROSITE" id="PS51294"/>
    </source>
</evidence>
<feature type="domain" description="Myb-like" evidence="3">
    <location>
        <begin position="105"/>
        <end position="155"/>
    </location>
</feature>
<feature type="region of interest" description="Disordered" evidence="2">
    <location>
        <begin position="1"/>
        <end position="33"/>
    </location>
</feature>
<protein>
    <submittedName>
        <fullName evidence="5">Transcription factor MYB44</fullName>
    </submittedName>
</protein>
<dbReference type="InterPro" id="IPR009057">
    <property type="entry name" value="Homeodomain-like_sf"/>
</dbReference>
<keyword evidence="1" id="KW-0238">DNA-binding</keyword>
<dbReference type="SUPFAM" id="SSF46689">
    <property type="entry name" value="Homeodomain-like"/>
    <property type="match status" value="1"/>
</dbReference>
<evidence type="ECO:0000256" key="1">
    <source>
        <dbReference type="ARBA" id="ARBA00023125"/>
    </source>
</evidence>
<dbReference type="Pfam" id="PF13921">
    <property type="entry name" value="Myb_DNA-bind_6"/>
    <property type="match status" value="1"/>
</dbReference>
<dbReference type="PROSITE" id="PS50090">
    <property type="entry name" value="MYB_LIKE"/>
    <property type="match status" value="2"/>
</dbReference>
<organism evidence="5 6">
    <name type="scientific">Platanthera guangdongensis</name>
    <dbReference type="NCBI Taxonomy" id="2320717"/>
    <lineage>
        <taxon>Eukaryota</taxon>
        <taxon>Viridiplantae</taxon>
        <taxon>Streptophyta</taxon>
        <taxon>Embryophyta</taxon>
        <taxon>Tracheophyta</taxon>
        <taxon>Spermatophyta</taxon>
        <taxon>Magnoliopsida</taxon>
        <taxon>Liliopsida</taxon>
        <taxon>Asparagales</taxon>
        <taxon>Orchidaceae</taxon>
        <taxon>Orchidoideae</taxon>
        <taxon>Orchideae</taxon>
        <taxon>Orchidinae</taxon>
        <taxon>Platanthera</taxon>
    </lineage>
</organism>
<feature type="region of interest" description="Disordered" evidence="2">
    <location>
        <begin position="158"/>
        <end position="184"/>
    </location>
</feature>
<accession>A0ABR2MD95</accession>
<evidence type="ECO:0000259" key="3">
    <source>
        <dbReference type="PROSITE" id="PS50090"/>
    </source>
</evidence>
<dbReference type="InterPro" id="IPR001005">
    <property type="entry name" value="SANT/Myb"/>
</dbReference>
<dbReference type="PANTHER" id="PTHR45614">
    <property type="entry name" value="MYB PROTEIN-RELATED"/>
    <property type="match status" value="1"/>
</dbReference>
<feature type="domain" description="HTH myb-type" evidence="4">
    <location>
        <begin position="114"/>
        <end position="159"/>
    </location>
</feature>
<dbReference type="SMART" id="SM00717">
    <property type="entry name" value="SANT"/>
    <property type="match status" value="2"/>
</dbReference>
<reference evidence="5 6" key="1">
    <citation type="journal article" date="2022" name="Nat. Plants">
        <title>Genomes of leafy and leafless Platanthera orchids illuminate the evolution of mycoheterotrophy.</title>
        <authorList>
            <person name="Li M.H."/>
            <person name="Liu K.W."/>
            <person name="Li Z."/>
            <person name="Lu H.C."/>
            <person name="Ye Q.L."/>
            <person name="Zhang D."/>
            <person name="Wang J.Y."/>
            <person name="Li Y.F."/>
            <person name="Zhong Z.M."/>
            <person name="Liu X."/>
            <person name="Yu X."/>
            <person name="Liu D.K."/>
            <person name="Tu X.D."/>
            <person name="Liu B."/>
            <person name="Hao Y."/>
            <person name="Liao X.Y."/>
            <person name="Jiang Y.T."/>
            <person name="Sun W.H."/>
            <person name="Chen J."/>
            <person name="Chen Y.Q."/>
            <person name="Ai Y."/>
            <person name="Zhai J.W."/>
            <person name="Wu S.S."/>
            <person name="Zhou Z."/>
            <person name="Hsiao Y.Y."/>
            <person name="Wu W.L."/>
            <person name="Chen Y.Y."/>
            <person name="Lin Y.F."/>
            <person name="Hsu J.L."/>
            <person name="Li C.Y."/>
            <person name="Wang Z.W."/>
            <person name="Zhao X."/>
            <person name="Zhong W.Y."/>
            <person name="Ma X.K."/>
            <person name="Ma L."/>
            <person name="Huang J."/>
            <person name="Chen G.Z."/>
            <person name="Huang M.Z."/>
            <person name="Huang L."/>
            <person name="Peng D.H."/>
            <person name="Luo Y.B."/>
            <person name="Zou S.Q."/>
            <person name="Chen S.P."/>
            <person name="Lan S."/>
            <person name="Tsai W.C."/>
            <person name="Van de Peer Y."/>
            <person name="Liu Z.J."/>
        </authorList>
    </citation>
    <scope>NUCLEOTIDE SEQUENCE [LARGE SCALE GENOMIC DNA]</scope>
    <source>
        <strain evidence="5">Lor288</strain>
    </source>
</reference>
<evidence type="ECO:0000313" key="5">
    <source>
        <dbReference type="EMBL" id="KAK8961659.1"/>
    </source>
</evidence>
<name>A0ABR2MD95_9ASPA</name>
<gene>
    <name evidence="5" type="primary">MYB44</name>
    <name evidence="5" type="ORF">KSP40_PGU008522</name>
</gene>
<dbReference type="Proteomes" id="UP001412067">
    <property type="component" value="Unassembled WGS sequence"/>
</dbReference>
<feature type="compositionally biased region" description="Polar residues" evidence="2">
    <location>
        <begin position="22"/>
        <end position="33"/>
    </location>
</feature>
<feature type="domain" description="Myb-like" evidence="3">
    <location>
        <begin position="61"/>
        <end position="104"/>
    </location>
</feature>
<dbReference type="InterPro" id="IPR050560">
    <property type="entry name" value="MYB_TF"/>
</dbReference>
<dbReference type="Gene3D" id="1.10.10.60">
    <property type="entry name" value="Homeodomain-like"/>
    <property type="match status" value="2"/>
</dbReference>
<dbReference type="InterPro" id="IPR017930">
    <property type="entry name" value="Myb_dom"/>
</dbReference>
<dbReference type="PANTHER" id="PTHR45614:SF259">
    <property type="entry name" value="MYB DOMAIN PROTEIN 89-RELATED"/>
    <property type="match status" value="1"/>
</dbReference>
<dbReference type="CDD" id="cd00167">
    <property type="entry name" value="SANT"/>
    <property type="match status" value="2"/>
</dbReference>
<proteinExistence type="predicted"/>
<comment type="caution">
    <text evidence="5">The sequence shown here is derived from an EMBL/GenBank/DDBJ whole genome shotgun (WGS) entry which is preliminary data.</text>
</comment>
<feature type="domain" description="HTH myb-type" evidence="4">
    <location>
        <begin position="58"/>
        <end position="108"/>
    </location>
</feature>
<dbReference type="PROSITE" id="PS51294">
    <property type="entry name" value="HTH_MYB"/>
    <property type="match status" value="2"/>
</dbReference>
<dbReference type="EMBL" id="JBBWWR010000009">
    <property type="protein sequence ID" value="KAK8961659.1"/>
    <property type="molecule type" value="Genomic_DNA"/>
</dbReference>
<sequence>MGLSQLEFPPPLFSSIEKNEGSNDSQLASEKQKDFSNIQKLEQQIREHENSLSKLCTRCHWRPTEDAKLRELVSIYGPHNWNLIAEKLEGRSGKSCRLRWFNQLDPRINRKAYTAKEEERLLLAHKFYGNRWALIARLFPWRTDNSVKNHWHVIMARKQREKSDAYRKKKHSNSTKGKNGSASACAELSLNPSVPKTHPHEKGFLYSYKLSHLPQQANPVQHLIGSDGKLVGGRTDHSHAFSNQDSNVLVSGSVINHSSHEGWLKQTDHERGEMIPMSFIDFLGVGAT</sequence>